<evidence type="ECO:0000313" key="5">
    <source>
        <dbReference type="Proteomes" id="UP000228945"/>
    </source>
</evidence>
<dbReference type="AlphaFoldDB" id="A0A2D2AUY7"/>
<dbReference type="PANTHER" id="PTHR43397:SF1">
    <property type="entry name" value="ERGOTHIONEINE BIOSYNTHESIS PROTEIN 1"/>
    <property type="match status" value="1"/>
</dbReference>
<dbReference type="KEGG" id="cmb:CSW64_04980"/>
<evidence type="ECO:0000259" key="3">
    <source>
        <dbReference type="Pfam" id="PF10017"/>
    </source>
</evidence>
<dbReference type="NCBIfam" id="TIGR03438">
    <property type="entry name" value="egtD_ergothio"/>
    <property type="match status" value="1"/>
</dbReference>
<dbReference type="InterPro" id="IPR035094">
    <property type="entry name" value="EgtD"/>
</dbReference>
<dbReference type="GO" id="GO:0008168">
    <property type="term" value="F:methyltransferase activity"/>
    <property type="evidence" value="ECO:0007669"/>
    <property type="project" value="UniProtKB-KW"/>
</dbReference>
<proteinExistence type="predicted"/>
<accession>A0A2D2AUY7</accession>
<keyword evidence="2 4" id="KW-0808">Transferase</keyword>
<evidence type="ECO:0000256" key="2">
    <source>
        <dbReference type="ARBA" id="ARBA00022679"/>
    </source>
</evidence>
<keyword evidence="1 4" id="KW-0489">Methyltransferase</keyword>
<dbReference type="PANTHER" id="PTHR43397">
    <property type="entry name" value="ERGOTHIONEINE BIOSYNTHESIS PROTEIN 1"/>
    <property type="match status" value="1"/>
</dbReference>
<dbReference type="EMBL" id="CP024201">
    <property type="protein sequence ID" value="ATQ41810.1"/>
    <property type="molecule type" value="Genomic_DNA"/>
</dbReference>
<organism evidence="4 5">
    <name type="scientific">Caulobacter mirabilis</name>
    <dbReference type="NCBI Taxonomy" id="69666"/>
    <lineage>
        <taxon>Bacteria</taxon>
        <taxon>Pseudomonadati</taxon>
        <taxon>Pseudomonadota</taxon>
        <taxon>Alphaproteobacteria</taxon>
        <taxon>Caulobacterales</taxon>
        <taxon>Caulobacteraceae</taxon>
        <taxon>Caulobacter</taxon>
    </lineage>
</organism>
<feature type="domain" description="Histidine-specific methyltransferase SAM-dependent" evidence="3">
    <location>
        <begin position="16"/>
        <end position="315"/>
    </location>
</feature>
<protein>
    <submittedName>
        <fullName evidence="4">L-histidine N(Alpha)-methyltransferase</fullName>
    </submittedName>
</protein>
<dbReference type="RefSeq" id="WP_099621067.1">
    <property type="nucleotide sequence ID" value="NZ_CP024201.1"/>
</dbReference>
<dbReference type="InterPro" id="IPR017804">
    <property type="entry name" value="MeTrfase_EgtD-like"/>
</dbReference>
<dbReference type="SUPFAM" id="SSF53335">
    <property type="entry name" value="S-adenosyl-L-methionine-dependent methyltransferases"/>
    <property type="match status" value="1"/>
</dbReference>
<dbReference type="InterPro" id="IPR019257">
    <property type="entry name" value="MeTrfase_dom"/>
</dbReference>
<dbReference type="Proteomes" id="UP000228945">
    <property type="component" value="Chromosome"/>
</dbReference>
<dbReference type="Gene3D" id="3.40.50.150">
    <property type="entry name" value="Vaccinia Virus protein VP39"/>
    <property type="match status" value="1"/>
</dbReference>
<evidence type="ECO:0000313" key="4">
    <source>
        <dbReference type="EMBL" id="ATQ41810.1"/>
    </source>
</evidence>
<gene>
    <name evidence="4" type="primary">egtD</name>
    <name evidence="4" type="ORF">CSW64_04980</name>
</gene>
<name>A0A2D2AUY7_9CAUL</name>
<evidence type="ECO:0000256" key="1">
    <source>
        <dbReference type="ARBA" id="ARBA00022603"/>
    </source>
</evidence>
<dbReference type="InterPro" id="IPR051128">
    <property type="entry name" value="EgtD_Methyltrsf_superfamily"/>
</dbReference>
<dbReference type="OrthoDB" id="5289726at2"/>
<dbReference type="PIRSF" id="PIRSF018005">
    <property type="entry name" value="UCP018005"/>
    <property type="match status" value="1"/>
</dbReference>
<reference evidence="4 5" key="1">
    <citation type="submission" date="2017-10" db="EMBL/GenBank/DDBJ databases">
        <title>Genome sequence of Caulobacter mirabilis FWC38.</title>
        <authorList>
            <person name="Fiebig A."/>
            <person name="Crosson S."/>
        </authorList>
    </citation>
    <scope>NUCLEOTIDE SEQUENCE [LARGE SCALE GENOMIC DNA]</scope>
    <source>
        <strain evidence="4 5">FWC 38</strain>
    </source>
</reference>
<dbReference type="Pfam" id="PF10017">
    <property type="entry name" value="Methyltransf_33"/>
    <property type="match status" value="1"/>
</dbReference>
<dbReference type="GO" id="GO:0032259">
    <property type="term" value="P:methylation"/>
    <property type="evidence" value="ECO:0007669"/>
    <property type="project" value="UniProtKB-KW"/>
</dbReference>
<sequence length="317" mass="33799">MNKSVPLGADLSRALFAADLVEGLSAAPKATPPKWFYDAEGSRLFGEITRLPEYYPTRTETALLRRIGPEIARAVGPDRSVVEFGSGSADKAALLLAALNRPAGYVCVEIDPGAARATAAEVARRFPGLPTRGVAGDFTNLKAQPAAAHATHRLGFFPGSTIGNFDPPEAATLLSDMREHLGRGAQLLLGVDLVKDAATLEAAYDDAAGVTAAFNLNLLVRANRELGAGFDLDAFAHEARWNAEASRIEMHLRALQPTSATIDGESFRFAPGETIHTESSYKYTPEGVAALAERGGWRTKQLWTDPKGWFALALLGA</sequence>
<dbReference type="InterPro" id="IPR029063">
    <property type="entry name" value="SAM-dependent_MTases_sf"/>
</dbReference>
<keyword evidence="5" id="KW-1185">Reference proteome</keyword>